<keyword evidence="3" id="KW-1185">Reference proteome</keyword>
<feature type="non-terminal residue" evidence="2">
    <location>
        <position position="97"/>
    </location>
</feature>
<feature type="signal peptide" evidence="1">
    <location>
        <begin position="1"/>
        <end position="23"/>
    </location>
</feature>
<proteinExistence type="predicted"/>
<protein>
    <submittedName>
        <fullName evidence="2">Uncharacterized protein</fullName>
    </submittedName>
</protein>
<dbReference type="KEGG" id="cput:CONPUDRAFT_137745"/>
<dbReference type="Proteomes" id="UP000053558">
    <property type="component" value="Unassembled WGS sequence"/>
</dbReference>
<dbReference type="GeneID" id="19201078"/>
<dbReference type="RefSeq" id="XP_007769547.1">
    <property type="nucleotide sequence ID" value="XM_007771357.1"/>
</dbReference>
<dbReference type="AlphaFoldDB" id="A0A5M3MNG6"/>
<keyword evidence="1" id="KW-0732">Signal</keyword>
<sequence>MKFISASAIAIAVALSNSVIATAIPPSDALVARGGDGKGGIGAFNNDAKLNDKVKELNAADFKKNNAVKDKAFNKNKVIALDQNKDKENALKNNNKN</sequence>
<feature type="chain" id="PRO_5024399338" evidence="1">
    <location>
        <begin position="24"/>
        <end position="97"/>
    </location>
</feature>
<comment type="caution">
    <text evidence="2">The sequence shown here is derived from an EMBL/GenBank/DDBJ whole genome shotgun (WGS) entry which is preliminary data.</text>
</comment>
<name>A0A5M3MNG6_CONPW</name>
<organism evidence="2 3">
    <name type="scientific">Coniophora puteana (strain RWD-64-598)</name>
    <name type="common">Brown rot fungus</name>
    <dbReference type="NCBI Taxonomy" id="741705"/>
    <lineage>
        <taxon>Eukaryota</taxon>
        <taxon>Fungi</taxon>
        <taxon>Dikarya</taxon>
        <taxon>Basidiomycota</taxon>
        <taxon>Agaricomycotina</taxon>
        <taxon>Agaricomycetes</taxon>
        <taxon>Agaricomycetidae</taxon>
        <taxon>Boletales</taxon>
        <taxon>Coniophorineae</taxon>
        <taxon>Coniophoraceae</taxon>
        <taxon>Coniophora</taxon>
    </lineage>
</organism>
<evidence type="ECO:0000313" key="3">
    <source>
        <dbReference type="Proteomes" id="UP000053558"/>
    </source>
</evidence>
<dbReference type="EMBL" id="JH711579">
    <property type="protein sequence ID" value="EIW80653.1"/>
    <property type="molecule type" value="Genomic_DNA"/>
</dbReference>
<evidence type="ECO:0000313" key="2">
    <source>
        <dbReference type="EMBL" id="EIW80653.1"/>
    </source>
</evidence>
<accession>A0A5M3MNG6</accession>
<evidence type="ECO:0000256" key="1">
    <source>
        <dbReference type="SAM" id="SignalP"/>
    </source>
</evidence>
<gene>
    <name evidence="2" type="ORF">CONPUDRAFT_137745</name>
</gene>
<reference evidence="3" key="1">
    <citation type="journal article" date="2012" name="Science">
        <title>The Paleozoic origin of enzymatic lignin decomposition reconstructed from 31 fungal genomes.</title>
        <authorList>
            <person name="Floudas D."/>
            <person name="Binder M."/>
            <person name="Riley R."/>
            <person name="Barry K."/>
            <person name="Blanchette R.A."/>
            <person name="Henrissat B."/>
            <person name="Martinez A.T."/>
            <person name="Otillar R."/>
            <person name="Spatafora J.W."/>
            <person name="Yadav J.S."/>
            <person name="Aerts A."/>
            <person name="Benoit I."/>
            <person name="Boyd A."/>
            <person name="Carlson A."/>
            <person name="Copeland A."/>
            <person name="Coutinho P.M."/>
            <person name="de Vries R.P."/>
            <person name="Ferreira P."/>
            <person name="Findley K."/>
            <person name="Foster B."/>
            <person name="Gaskell J."/>
            <person name="Glotzer D."/>
            <person name="Gorecki P."/>
            <person name="Heitman J."/>
            <person name="Hesse C."/>
            <person name="Hori C."/>
            <person name="Igarashi K."/>
            <person name="Jurgens J.A."/>
            <person name="Kallen N."/>
            <person name="Kersten P."/>
            <person name="Kohler A."/>
            <person name="Kuees U."/>
            <person name="Kumar T.K.A."/>
            <person name="Kuo A."/>
            <person name="LaButti K."/>
            <person name="Larrondo L.F."/>
            <person name="Lindquist E."/>
            <person name="Ling A."/>
            <person name="Lombard V."/>
            <person name="Lucas S."/>
            <person name="Lundell T."/>
            <person name="Martin R."/>
            <person name="McLaughlin D.J."/>
            <person name="Morgenstern I."/>
            <person name="Morin E."/>
            <person name="Murat C."/>
            <person name="Nagy L.G."/>
            <person name="Nolan M."/>
            <person name="Ohm R.A."/>
            <person name="Patyshakuliyeva A."/>
            <person name="Rokas A."/>
            <person name="Ruiz-Duenas F.J."/>
            <person name="Sabat G."/>
            <person name="Salamov A."/>
            <person name="Samejima M."/>
            <person name="Schmutz J."/>
            <person name="Slot J.C."/>
            <person name="St John F."/>
            <person name="Stenlid J."/>
            <person name="Sun H."/>
            <person name="Sun S."/>
            <person name="Syed K."/>
            <person name="Tsang A."/>
            <person name="Wiebenga A."/>
            <person name="Young D."/>
            <person name="Pisabarro A."/>
            <person name="Eastwood D.C."/>
            <person name="Martin F."/>
            <person name="Cullen D."/>
            <person name="Grigoriev I.V."/>
            <person name="Hibbett D.S."/>
        </authorList>
    </citation>
    <scope>NUCLEOTIDE SEQUENCE [LARGE SCALE GENOMIC DNA]</scope>
    <source>
        <strain evidence="3">RWD-64-598 SS2</strain>
    </source>
</reference>